<reference evidence="4" key="1">
    <citation type="journal article" date="2019" name="G3 (Bethesda)">
        <title>Genome Assemblies of Two Rare Opportunistic Yeast Pathogens: Diutina rugosa (syn. Candida rugosa) and Trichomonascus ciferrii (syn. Candida ciferrii).</title>
        <authorList>
            <person name="Mixao V."/>
            <person name="Saus E."/>
            <person name="Hansen A.P."/>
            <person name="Lass-Florl C."/>
            <person name="Gabaldon T."/>
        </authorList>
    </citation>
    <scope>NUCLEOTIDE SEQUENCE</scope>
    <source>
        <strain evidence="4">CBS 4856</strain>
    </source>
</reference>
<sequence length="115" mass="13312">MRRSENGGQIGVQFFEKRAKKPSWFGKTSEDVCWEQWVIDVTIDDEKDKEKSRLKTEKQLREILFSILSVVNNNKDHIPPITTTDATPFPYQIVVPSDNGEETWGSVIKKMLVEQ</sequence>
<accession>A0A642VDE3</accession>
<organism evidence="4 5">
    <name type="scientific">Trichomonascus ciferrii</name>
    <dbReference type="NCBI Taxonomy" id="44093"/>
    <lineage>
        <taxon>Eukaryota</taxon>
        <taxon>Fungi</taxon>
        <taxon>Dikarya</taxon>
        <taxon>Ascomycota</taxon>
        <taxon>Saccharomycotina</taxon>
        <taxon>Dipodascomycetes</taxon>
        <taxon>Dipodascales</taxon>
        <taxon>Trichomonascaceae</taxon>
        <taxon>Trichomonascus</taxon>
        <taxon>Trichomonascus ciferrii complex</taxon>
    </lineage>
</organism>
<dbReference type="GO" id="GO:0000045">
    <property type="term" value="P:autophagosome assembly"/>
    <property type="evidence" value="ECO:0007669"/>
    <property type="project" value="TreeGrafter"/>
</dbReference>
<dbReference type="PANTHER" id="PTHR13292">
    <property type="entry name" value="AUTOPHAGY-RELATED PROTEIN 101"/>
    <property type="match status" value="1"/>
</dbReference>
<evidence type="ECO:0000313" key="5">
    <source>
        <dbReference type="Proteomes" id="UP000761534"/>
    </source>
</evidence>
<gene>
    <name evidence="4" type="ORF">TRICI_000457</name>
</gene>
<evidence type="ECO:0000256" key="3">
    <source>
        <dbReference type="ARBA" id="ARBA00023006"/>
    </source>
</evidence>
<keyword evidence="3" id="KW-0072">Autophagy</keyword>
<dbReference type="AlphaFoldDB" id="A0A642VDE3"/>
<evidence type="ECO:0000256" key="2">
    <source>
        <dbReference type="ARBA" id="ARBA00018874"/>
    </source>
</evidence>
<dbReference type="GO" id="GO:0019901">
    <property type="term" value="F:protein kinase binding"/>
    <property type="evidence" value="ECO:0007669"/>
    <property type="project" value="TreeGrafter"/>
</dbReference>
<dbReference type="GO" id="GO:1990316">
    <property type="term" value="C:Atg1/ULK1 kinase complex"/>
    <property type="evidence" value="ECO:0007669"/>
    <property type="project" value="TreeGrafter"/>
</dbReference>
<dbReference type="Proteomes" id="UP000761534">
    <property type="component" value="Unassembled WGS sequence"/>
</dbReference>
<dbReference type="InterPro" id="IPR012445">
    <property type="entry name" value="ATG101"/>
</dbReference>
<dbReference type="OrthoDB" id="10259639at2759"/>
<comment type="similarity">
    <text evidence="1">Belongs to the ATG101 family.</text>
</comment>
<protein>
    <recommendedName>
        <fullName evidence="2">Autophagy-related protein 101</fullName>
    </recommendedName>
</protein>
<keyword evidence="5" id="KW-1185">Reference proteome</keyword>
<evidence type="ECO:0000256" key="1">
    <source>
        <dbReference type="ARBA" id="ARBA00007130"/>
    </source>
</evidence>
<name>A0A642VDE3_9ASCO</name>
<dbReference type="VEuPathDB" id="FungiDB:TRICI_000457"/>
<dbReference type="GO" id="GO:0000407">
    <property type="term" value="C:phagophore assembly site"/>
    <property type="evidence" value="ECO:0007669"/>
    <property type="project" value="TreeGrafter"/>
</dbReference>
<dbReference type="EMBL" id="SWFS01000037">
    <property type="protein sequence ID" value="KAA8917396.1"/>
    <property type="molecule type" value="Genomic_DNA"/>
</dbReference>
<dbReference type="PANTHER" id="PTHR13292:SF0">
    <property type="entry name" value="AUTOPHAGY-RELATED PROTEIN 101"/>
    <property type="match status" value="1"/>
</dbReference>
<proteinExistence type="inferred from homology"/>
<comment type="caution">
    <text evidence="4">The sequence shown here is derived from an EMBL/GenBank/DDBJ whole genome shotgun (WGS) entry which is preliminary data.</text>
</comment>
<dbReference type="Pfam" id="PF07855">
    <property type="entry name" value="ATG101"/>
    <property type="match status" value="1"/>
</dbReference>
<evidence type="ECO:0000313" key="4">
    <source>
        <dbReference type="EMBL" id="KAA8917396.1"/>
    </source>
</evidence>